<evidence type="ECO:0000313" key="3">
    <source>
        <dbReference type="Proteomes" id="UP000014074"/>
    </source>
</evidence>
<feature type="transmembrane region" description="Helical" evidence="1">
    <location>
        <begin position="131"/>
        <end position="150"/>
    </location>
</feature>
<reference evidence="3" key="1">
    <citation type="journal article" date="2013" name="Genome Announc.">
        <title>Draft genome sequence of the ascomycete Phaeoacremonium aleophilum strain UCR-PA7, a causal agent of the esca disease complex in grapevines.</title>
        <authorList>
            <person name="Blanco-Ulate B."/>
            <person name="Rolshausen P."/>
            <person name="Cantu D."/>
        </authorList>
    </citation>
    <scope>NUCLEOTIDE SEQUENCE [LARGE SCALE GENOMIC DNA]</scope>
    <source>
        <strain evidence="3">UCR-PA7</strain>
    </source>
</reference>
<keyword evidence="1" id="KW-0472">Membrane</keyword>
<dbReference type="OrthoDB" id="4847749at2759"/>
<evidence type="ECO:0000313" key="2">
    <source>
        <dbReference type="EMBL" id="EON96888.1"/>
    </source>
</evidence>
<evidence type="ECO:0000256" key="1">
    <source>
        <dbReference type="SAM" id="Phobius"/>
    </source>
</evidence>
<feature type="transmembrane region" description="Helical" evidence="1">
    <location>
        <begin position="66"/>
        <end position="84"/>
    </location>
</feature>
<dbReference type="Proteomes" id="UP000014074">
    <property type="component" value="Unassembled WGS sequence"/>
</dbReference>
<keyword evidence="1" id="KW-0812">Transmembrane</keyword>
<dbReference type="KEGG" id="tmn:UCRPA7_7684"/>
<dbReference type="GeneID" id="19328463"/>
<accession>R8BC59</accession>
<feature type="transmembrane region" description="Helical" evidence="1">
    <location>
        <begin position="96"/>
        <end position="119"/>
    </location>
</feature>
<proteinExistence type="predicted"/>
<keyword evidence="3" id="KW-1185">Reference proteome</keyword>
<dbReference type="RefSeq" id="XP_007918399.1">
    <property type="nucleotide sequence ID" value="XM_007920208.1"/>
</dbReference>
<dbReference type="EMBL" id="KB933309">
    <property type="protein sequence ID" value="EON96888.1"/>
    <property type="molecule type" value="Genomic_DNA"/>
</dbReference>
<evidence type="ECO:0008006" key="4">
    <source>
        <dbReference type="Google" id="ProtNLM"/>
    </source>
</evidence>
<protein>
    <recommendedName>
        <fullName evidence="4">Transmembrane protein</fullName>
    </recommendedName>
</protein>
<feature type="transmembrane region" description="Helical" evidence="1">
    <location>
        <begin position="20"/>
        <end position="46"/>
    </location>
</feature>
<gene>
    <name evidence="2" type="ORF">UCRPA7_7684</name>
</gene>
<organism evidence="2 3">
    <name type="scientific">Phaeoacremonium minimum (strain UCR-PA7)</name>
    <name type="common">Esca disease fungus</name>
    <name type="synonym">Togninia minima</name>
    <dbReference type="NCBI Taxonomy" id="1286976"/>
    <lineage>
        <taxon>Eukaryota</taxon>
        <taxon>Fungi</taxon>
        <taxon>Dikarya</taxon>
        <taxon>Ascomycota</taxon>
        <taxon>Pezizomycotina</taxon>
        <taxon>Sordariomycetes</taxon>
        <taxon>Sordariomycetidae</taxon>
        <taxon>Togniniales</taxon>
        <taxon>Togniniaceae</taxon>
        <taxon>Phaeoacremonium</taxon>
    </lineage>
</organism>
<dbReference type="HOGENOM" id="CLU_123427_0_0_1"/>
<keyword evidence="1" id="KW-1133">Transmembrane helix</keyword>
<dbReference type="eggNOG" id="ENOG502SYQ9">
    <property type="taxonomic scope" value="Eukaryota"/>
</dbReference>
<dbReference type="AlphaFoldDB" id="R8BC59"/>
<sequence length="194" mass="21812">MPNFVLFETTESVIEILWDIALAFFIVRLGFIYFLVTFASGTLLSYLAYKQWMPVTHLTTPQSELALIPFMLVLSSLWARYTIVHYEIPRVPAFRLAIGGMGLAFMVAAEFVTACVLYEEGHGDWLFETDLNTGVAFAVLLGAFALMPTIQMLFENKEQEPAGTYHGHEKKPLTAAVPLVNVAEKREAREKKSN</sequence>
<name>R8BC59_PHAM7</name>